<name>A0A2T5YI82_9BACT</name>
<dbReference type="Proteomes" id="UP000244225">
    <property type="component" value="Unassembled WGS sequence"/>
</dbReference>
<keyword evidence="7" id="KW-1185">Reference proteome</keyword>
<dbReference type="Gene3D" id="3.60.21.10">
    <property type="match status" value="1"/>
</dbReference>
<feature type="domain" description="Golvesin/Xly CBD-like" evidence="5">
    <location>
        <begin position="313"/>
        <end position="439"/>
    </location>
</feature>
<feature type="chain" id="PRO_5015643260" evidence="1">
    <location>
        <begin position="23"/>
        <end position="1312"/>
    </location>
</feature>
<feature type="domain" description="Calcineurin-like phosphoesterase" evidence="2">
    <location>
        <begin position="454"/>
        <end position="666"/>
    </location>
</feature>
<dbReference type="Pfam" id="PF07676">
    <property type="entry name" value="PD40"/>
    <property type="match status" value="1"/>
</dbReference>
<protein>
    <submittedName>
        <fullName evidence="6">WD40 repeat protein</fullName>
    </submittedName>
</protein>
<evidence type="ECO:0000256" key="1">
    <source>
        <dbReference type="SAM" id="SignalP"/>
    </source>
</evidence>
<feature type="signal peptide" evidence="1">
    <location>
        <begin position="1"/>
        <end position="22"/>
    </location>
</feature>
<dbReference type="Pfam" id="PF07452">
    <property type="entry name" value="CHRD"/>
    <property type="match status" value="1"/>
</dbReference>
<dbReference type="Gene3D" id="2.130.10.10">
    <property type="entry name" value="YVTN repeat-like/Quinoprotein amine dehydrogenase"/>
    <property type="match status" value="1"/>
</dbReference>
<dbReference type="InterPro" id="IPR011659">
    <property type="entry name" value="WD40"/>
</dbReference>
<proteinExistence type="predicted"/>
<dbReference type="GO" id="GO:0016787">
    <property type="term" value="F:hydrolase activity"/>
    <property type="evidence" value="ECO:0007669"/>
    <property type="project" value="InterPro"/>
</dbReference>
<keyword evidence="1" id="KW-0732">Signal</keyword>
<accession>A0A2T5YI82</accession>
<dbReference type="RefSeq" id="WP_108212048.1">
    <property type="nucleotide sequence ID" value="NZ_QBKI01000005.1"/>
</dbReference>
<sequence>MKNCFTLLASFILLLLASALQAQKLTWEPREDLNILLPASIKVYETNSTLSDGAPIRAMYARVDLRDKNLKLRAVGDPTNRQTTLEHYQDNDAILAINGGYFAATRSVSLYISDGELIEPGVFKSKSGVQTRGAFGMVNGKPEIAWTHSPLENLIYKYSHPSQPGKPEPTAKTGKLWLPEQAVGGGPMLVKQGKVVDVGPIEGFGAAHLARHPRTAIGYPDEHTLVMLVVDGRQGASAGATILELAKIMHDLGCVEAVNLDGGGSSAMVAASEVVNIPTDVPNGNRNSLRKNANALVLTEQQARPVRDITYIDTDSDHYTEYGLWRNTNHASYYGATLSRQASAGSAYNKARYHFKSIARGKYQLATWWTVDTASNARNVPYVLHHSGKSDTLYVNQKTFATSGRWNVLGNFILGPGDYLELLGQGEGRKVVADAVRLVAIEKFPQLPARRGDLRLAVISDLNSGLGAATYEWQVDSIMQRIPRIWQPDLVVCGGDMVAGQGVSEAETLEKMWRGFDTHIAAPLRKANIPFAFTLGNHDGSRSFALERNAAGSYWTKPEHLPNLKFIDKSHFPYYYSFVHGDAFFVSWEASSPEITEENLAWMEAQFARPEAQGAKYRFVLGHMPLYAVAQERDSKGNLLNNPEKLQQLLEKYKVHTYISGHQHAYYPGKRGNLELLNAGAVGSGPRSWLTLDKAPVNTITLVDIFYDQDAVIYTTYDIGKKASEDMVVFDEKVLPQFIESVNGYLIRRDVSIAGKASGTFSAFHQPTAQQAAGSSSAEVQVRNDKVYVSGKFSGLQDKVAAIALYRGRHTEAGQEVLKLKVKSRNGRKGSFSGSMAMPAGFEELLSVGAFHIRIKTDKNPSSELRAQLYPAANQAPAAVAVSSHNSRNVYAVRDTEALYSVKWDKAIEPDGDIVSYTYQLASDEAFRSILLQKSTGRVASIKLREQDWYALLQNAAEGEAITFYHRIVASDGKHVTYGLAQAFRLMKSNEPLEDLVEVPAPNYKLEGKIADGAGYGAKWDKQGKLWLASYSGTLQVKNADGSDAPFSPLEKVTVNGQEYNLRNISGVSMDADGHILIARNRHVLKIDAATGAGIAAWEVPAGGRAILTPRINDKGEIYAMSLFGEDPNYVIKQSEKEPHTFDLVRTIELPERILSREFTMTPDGKTLYFPNSGSPYIQVYTGQDGVKYKQQENITSIAAGCNAIEIGPINTLWTAVRASGVVPATFHFRDEQNKKMWTLELPELDGAEARGLGVSPDGKTLIFCSWDKGGGFYKYVLEEESEAATVGNAAGEVQSINAAAPEVEERRRKKR</sequence>
<dbReference type="SUPFAM" id="SSF75011">
    <property type="entry name" value="3-carboxy-cis,cis-mucoante lactonizing enzyme"/>
    <property type="match status" value="1"/>
</dbReference>
<feature type="domain" description="Phosphodiester glycosidase" evidence="4">
    <location>
        <begin position="92"/>
        <end position="298"/>
    </location>
</feature>
<dbReference type="Pfam" id="PF00149">
    <property type="entry name" value="Metallophos"/>
    <property type="match status" value="1"/>
</dbReference>
<dbReference type="InterPro" id="IPR004843">
    <property type="entry name" value="Calcineurin-like_PHP"/>
</dbReference>
<reference evidence="6 7" key="1">
    <citation type="submission" date="2018-04" db="EMBL/GenBank/DDBJ databases">
        <title>Genomic Encyclopedia of Archaeal and Bacterial Type Strains, Phase II (KMG-II): from individual species to whole genera.</title>
        <authorList>
            <person name="Goeker M."/>
        </authorList>
    </citation>
    <scope>NUCLEOTIDE SEQUENCE [LARGE SCALE GENOMIC DNA]</scope>
    <source>
        <strain evidence="6 7">DSM 100162</strain>
    </source>
</reference>
<dbReference type="Pfam" id="PF09992">
    <property type="entry name" value="NAGPA"/>
    <property type="match status" value="1"/>
</dbReference>
<evidence type="ECO:0000313" key="6">
    <source>
        <dbReference type="EMBL" id="PTX19021.1"/>
    </source>
</evidence>
<organism evidence="6 7">
    <name type="scientific">Pontibacter mucosus</name>
    <dbReference type="NCBI Taxonomy" id="1649266"/>
    <lineage>
        <taxon>Bacteria</taxon>
        <taxon>Pseudomonadati</taxon>
        <taxon>Bacteroidota</taxon>
        <taxon>Cytophagia</taxon>
        <taxon>Cytophagales</taxon>
        <taxon>Hymenobacteraceae</taxon>
        <taxon>Pontibacter</taxon>
    </lineage>
</organism>
<dbReference type="Pfam" id="PF25275">
    <property type="entry name" value="Golvesin_C"/>
    <property type="match status" value="1"/>
</dbReference>
<dbReference type="SUPFAM" id="SSF56300">
    <property type="entry name" value="Metallo-dependent phosphatases"/>
    <property type="match status" value="1"/>
</dbReference>
<comment type="caution">
    <text evidence="6">The sequence shown here is derived from an EMBL/GenBank/DDBJ whole genome shotgun (WGS) entry which is preliminary data.</text>
</comment>
<evidence type="ECO:0000259" key="5">
    <source>
        <dbReference type="Pfam" id="PF25275"/>
    </source>
</evidence>
<dbReference type="EMBL" id="QBKI01000005">
    <property type="protein sequence ID" value="PTX19021.1"/>
    <property type="molecule type" value="Genomic_DNA"/>
</dbReference>
<gene>
    <name evidence="6" type="ORF">C8N40_105315</name>
</gene>
<evidence type="ECO:0000259" key="2">
    <source>
        <dbReference type="Pfam" id="PF00149"/>
    </source>
</evidence>
<dbReference type="PANTHER" id="PTHR40446:SF2">
    <property type="entry name" value="N-ACETYLGLUCOSAMINE-1-PHOSPHODIESTER ALPHA-N-ACETYLGLUCOSAMINIDASE"/>
    <property type="match status" value="1"/>
</dbReference>
<dbReference type="InterPro" id="IPR015943">
    <property type="entry name" value="WD40/YVTN_repeat-like_dom_sf"/>
</dbReference>
<feature type="domain" description="CHRD" evidence="3">
    <location>
        <begin position="767"/>
        <end position="869"/>
    </location>
</feature>
<dbReference type="PANTHER" id="PTHR40446">
    <property type="entry name" value="N-ACETYLGLUCOSAMINE-1-PHOSPHODIESTER ALPHA-N-ACETYLGLUCOSAMINIDASE"/>
    <property type="match status" value="1"/>
</dbReference>
<dbReference type="InterPro" id="IPR033803">
    <property type="entry name" value="CBD-like_Golvesin-Xly"/>
</dbReference>
<evidence type="ECO:0000313" key="7">
    <source>
        <dbReference type="Proteomes" id="UP000244225"/>
    </source>
</evidence>
<dbReference type="InterPro" id="IPR029052">
    <property type="entry name" value="Metallo-depent_PP-like"/>
</dbReference>
<dbReference type="InterPro" id="IPR018711">
    <property type="entry name" value="NAGPA"/>
</dbReference>
<evidence type="ECO:0000259" key="3">
    <source>
        <dbReference type="Pfam" id="PF07452"/>
    </source>
</evidence>
<dbReference type="OrthoDB" id="9809781at2"/>
<evidence type="ECO:0000259" key="4">
    <source>
        <dbReference type="Pfam" id="PF09992"/>
    </source>
</evidence>
<dbReference type="InterPro" id="IPR010895">
    <property type="entry name" value="CHRD"/>
</dbReference>